<keyword evidence="4" id="KW-1185">Reference proteome</keyword>
<comment type="caution">
    <text evidence="3">The sequence shown here is derived from an EMBL/GenBank/DDBJ whole genome shotgun (WGS) entry which is preliminary data.</text>
</comment>
<dbReference type="Pfam" id="PF13560">
    <property type="entry name" value="HTH_31"/>
    <property type="match status" value="1"/>
</dbReference>
<feature type="compositionally biased region" description="Basic and acidic residues" evidence="1">
    <location>
        <begin position="359"/>
        <end position="369"/>
    </location>
</feature>
<feature type="compositionally biased region" description="Basic residues" evidence="1">
    <location>
        <begin position="140"/>
        <end position="151"/>
    </location>
</feature>
<reference evidence="4" key="1">
    <citation type="journal article" date="2019" name="Int. J. Syst. Evol. Microbiol.">
        <title>The Global Catalogue of Microorganisms (GCM) 10K type strain sequencing project: providing services to taxonomists for standard genome sequencing and annotation.</title>
        <authorList>
            <consortium name="The Broad Institute Genomics Platform"/>
            <consortium name="The Broad Institute Genome Sequencing Center for Infectious Disease"/>
            <person name="Wu L."/>
            <person name="Ma J."/>
        </authorList>
    </citation>
    <scope>NUCLEOTIDE SEQUENCE [LARGE SCALE GENOMIC DNA]</scope>
    <source>
        <strain evidence="4">JCM 18081</strain>
    </source>
</reference>
<gene>
    <name evidence="3" type="ORF">GCM10023220_30650</name>
</gene>
<evidence type="ECO:0000256" key="1">
    <source>
        <dbReference type="SAM" id="MobiDB-lite"/>
    </source>
</evidence>
<feature type="region of interest" description="Disordered" evidence="1">
    <location>
        <begin position="346"/>
        <end position="369"/>
    </location>
</feature>
<feature type="region of interest" description="Disordered" evidence="1">
    <location>
        <begin position="1"/>
        <end position="28"/>
    </location>
</feature>
<dbReference type="SUPFAM" id="SSF47413">
    <property type="entry name" value="lambda repressor-like DNA-binding domains"/>
    <property type="match status" value="1"/>
</dbReference>
<proteinExistence type="predicted"/>
<sequence length="369" mass="39839">MTLKDPGPAHCLNPDCGRPIDRPGGSGRPRHYCNDVCGRAYRRAREKDPTPDAIAHDRFSDEVADDLVRTVERLRGLTRTRTPLAALALLRVVEQDLEDLKAGLVQQARDQRWKNAEIARALSLAPDQLTRKFSAEAVRRRMASRPLRPRTRPVPARTPQTGGGPAVVRIPRQRRSDARKAGGPPSRAREPDGIPAGPGEVLARALTQLQRLSGKSYRRLAEDTAISTSYVSRVLSGERCPSWTVARALTEACGGDPAEIQPLWAGARGRVPTPRAGLPAALRGLHLAAARPATGDLGARTRLSAGVITGMLSGVALPAWEDVEELAHALHAQAQPLRPLWNAARAAAAGPPPRPADLTVHRPFAEVPR</sequence>
<protein>
    <recommendedName>
        <fullName evidence="2">HTH cro/C1-type domain-containing protein</fullName>
    </recommendedName>
</protein>
<dbReference type="InterPro" id="IPR010982">
    <property type="entry name" value="Lambda_DNA-bd_dom_sf"/>
</dbReference>
<dbReference type="PROSITE" id="PS50943">
    <property type="entry name" value="HTH_CROC1"/>
    <property type="match status" value="1"/>
</dbReference>
<dbReference type="SMART" id="SM00530">
    <property type="entry name" value="HTH_XRE"/>
    <property type="match status" value="2"/>
</dbReference>
<accession>A0ABP9BWD1</accession>
<dbReference type="Proteomes" id="UP001501265">
    <property type="component" value="Unassembled WGS sequence"/>
</dbReference>
<name>A0ABP9BWD1_9ACTN</name>
<dbReference type="InterPro" id="IPR001387">
    <property type="entry name" value="Cro/C1-type_HTH"/>
</dbReference>
<dbReference type="EMBL" id="BAABIG010000025">
    <property type="protein sequence ID" value="GAA4800155.1"/>
    <property type="molecule type" value="Genomic_DNA"/>
</dbReference>
<evidence type="ECO:0000259" key="2">
    <source>
        <dbReference type="PROSITE" id="PS50943"/>
    </source>
</evidence>
<organism evidence="3 4">
    <name type="scientific">Streptomyces ziwulingensis</name>
    <dbReference type="NCBI Taxonomy" id="1045501"/>
    <lineage>
        <taxon>Bacteria</taxon>
        <taxon>Bacillati</taxon>
        <taxon>Actinomycetota</taxon>
        <taxon>Actinomycetes</taxon>
        <taxon>Kitasatosporales</taxon>
        <taxon>Streptomycetaceae</taxon>
        <taxon>Streptomyces</taxon>
    </lineage>
</organism>
<dbReference type="Gene3D" id="1.10.260.40">
    <property type="entry name" value="lambda repressor-like DNA-binding domains"/>
    <property type="match status" value="1"/>
</dbReference>
<dbReference type="CDD" id="cd00093">
    <property type="entry name" value="HTH_XRE"/>
    <property type="match status" value="1"/>
</dbReference>
<evidence type="ECO:0000313" key="3">
    <source>
        <dbReference type="EMBL" id="GAA4800155.1"/>
    </source>
</evidence>
<evidence type="ECO:0000313" key="4">
    <source>
        <dbReference type="Proteomes" id="UP001501265"/>
    </source>
</evidence>
<feature type="region of interest" description="Disordered" evidence="1">
    <location>
        <begin position="140"/>
        <end position="196"/>
    </location>
</feature>
<feature type="domain" description="HTH cro/C1-type" evidence="2">
    <location>
        <begin position="220"/>
        <end position="260"/>
    </location>
</feature>
<dbReference type="RefSeq" id="WP_345620139.1">
    <property type="nucleotide sequence ID" value="NZ_BAABIG010000025.1"/>
</dbReference>